<comment type="similarity">
    <text evidence="5">Belongs to the NtaA/SnaA/DszA monooxygenase family.</text>
</comment>
<dbReference type="InterPro" id="IPR016215">
    <property type="entry name" value="NTA_MOA"/>
</dbReference>
<keyword evidence="9" id="KW-1185">Reference proteome</keyword>
<reference evidence="8 9" key="1">
    <citation type="submission" date="2019-06" db="EMBL/GenBank/DDBJ databases">
        <authorList>
            <person name="Lee I."/>
            <person name="Jang G.I."/>
            <person name="Hwang C.Y."/>
        </authorList>
    </citation>
    <scope>NUCLEOTIDE SEQUENCE [LARGE SCALE GENOMIC DNA]</scope>
    <source>
        <strain evidence="8 9">PAMC 28131</strain>
    </source>
</reference>
<proteinExistence type="inferred from homology"/>
<keyword evidence="3" id="KW-0560">Oxidoreductase</keyword>
<dbReference type="GO" id="GO:0016705">
    <property type="term" value="F:oxidoreductase activity, acting on paired donors, with incorporation or reduction of molecular oxygen"/>
    <property type="evidence" value="ECO:0007669"/>
    <property type="project" value="InterPro"/>
</dbReference>
<dbReference type="CDD" id="cd01095">
    <property type="entry name" value="Nitrilotriacetate_monoxgenase"/>
    <property type="match status" value="1"/>
</dbReference>
<evidence type="ECO:0000256" key="5">
    <source>
        <dbReference type="ARBA" id="ARBA00033748"/>
    </source>
</evidence>
<feature type="binding site" evidence="6">
    <location>
        <position position="155"/>
    </location>
    <ligand>
        <name>FMN</name>
        <dbReference type="ChEBI" id="CHEBI:58210"/>
    </ligand>
</feature>
<evidence type="ECO:0000256" key="4">
    <source>
        <dbReference type="ARBA" id="ARBA00023033"/>
    </source>
</evidence>
<dbReference type="OrthoDB" id="9779442at2"/>
<feature type="domain" description="Luciferase-like" evidence="7">
    <location>
        <begin position="29"/>
        <end position="387"/>
    </location>
</feature>
<dbReference type="PANTHER" id="PTHR30011:SF16">
    <property type="entry name" value="C2H2 FINGER DOMAIN TRANSCRIPTION FACTOR (EUROFUNG)-RELATED"/>
    <property type="match status" value="1"/>
</dbReference>
<dbReference type="EMBL" id="VFSU01000011">
    <property type="protein sequence ID" value="TPE63707.1"/>
    <property type="molecule type" value="Genomic_DNA"/>
</dbReference>
<dbReference type="Proteomes" id="UP000319897">
    <property type="component" value="Unassembled WGS sequence"/>
</dbReference>
<dbReference type="InterPro" id="IPR051260">
    <property type="entry name" value="Diverse_substr_monoxygenases"/>
</dbReference>
<dbReference type="NCBIfam" id="TIGR03860">
    <property type="entry name" value="FMN_nitrolo"/>
    <property type="match status" value="1"/>
</dbReference>
<dbReference type="InterPro" id="IPR011251">
    <property type="entry name" value="Luciferase-like_dom"/>
</dbReference>
<dbReference type="PIRSF" id="PIRSF000337">
    <property type="entry name" value="NTA_MOA"/>
    <property type="match status" value="1"/>
</dbReference>
<dbReference type="AlphaFoldDB" id="A0A501XUE2"/>
<dbReference type="InterPro" id="IPR036661">
    <property type="entry name" value="Luciferase-like_sf"/>
</dbReference>
<evidence type="ECO:0000313" key="8">
    <source>
        <dbReference type="EMBL" id="TPE63707.1"/>
    </source>
</evidence>
<dbReference type="Gene3D" id="3.20.20.30">
    <property type="entry name" value="Luciferase-like domain"/>
    <property type="match status" value="1"/>
</dbReference>
<dbReference type="SUPFAM" id="SSF51679">
    <property type="entry name" value="Bacterial luciferase-like"/>
    <property type="match status" value="1"/>
</dbReference>
<feature type="binding site" evidence="6">
    <location>
        <position position="226"/>
    </location>
    <ligand>
        <name>FMN</name>
        <dbReference type="ChEBI" id="CHEBI:58210"/>
    </ligand>
</feature>
<evidence type="ECO:0000259" key="7">
    <source>
        <dbReference type="Pfam" id="PF00296"/>
    </source>
</evidence>
<comment type="caution">
    <text evidence="8">The sequence shown here is derived from an EMBL/GenBank/DDBJ whole genome shotgun (WGS) entry which is preliminary data.</text>
</comment>
<accession>A0A501XUE2</accession>
<feature type="binding site" evidence="6">
    <location>
        <position position="59"/>
    </location>
    <ligand>
        <name>FMN</name>
        <dbReference type="ChEBI" id="CHEBI:58210"/>
    </ligand>
</feature>
<protein>
    <submittedName>
        <fullName evidence="8">LLM class flavin-dependent oxidoreductase</fullName>
    </submittedName>
</protein>
<dbReference type="PANTHER" id="PTHR30011">
    <property type="entry name" value="ALKANESULFONATE MONOOXYGENASE-RELATED"/>
    <property type="match status" value="1"/>
</dbReference>
<keyword evidence="1 6" id="KW-0285">Flavoprotein</keyword>
<evidence type="ECO:0000256" key="2">
    <source>
        <dbReference type="ARBA" id="ARBA00022643"/>
    </source>
</evidence>
<keyword evidence="4" id="KW-0503">Monooxygenase</keyword>
<name>A0A501XUE2_9SPHN</name>
<evidence type="ECO:0000256" key="1">
    <source>
        <dbReference type="ARBA" id="ARBA00022630"/>
    </source>
</evidence>
<gene>
    <name evidence="8" type="ORF">FJQ54_02305</name>
</gene>
<evidence type="ECO:0000256" key="3">
    <source>
        <dbReference type="ARBA" id="ARBA00023002"/>
    </source>
</evidence>
<sequence>MPAADGKLRLGLFVQGVGHHLSAWEHPSVDPADLFRLEHYQRIAQTAERAKFDMIFFADNVGLLAGLHPLAERTALVYHFEPLTLLGALIPATERIGLVATVSSTYLAPYHAARKFASLDNLSGGRAGWNLVTSGTDAEARNFGLHEQLGHAQRYDRAAEYVEVVRKLWDSFADDAILLDQQAQRFFDTSKVRPVAHQGRYFEVAGPAQWARSVQGHPVLVQAGSSADGQALAAATADVVFTAQQLRPDAIAFAQGLKDQAEAHGRRRDDLLVMPGITAYVAPTEAEARERYEELQELVDPKVGVGLLSAMIGWDLSGADLDGPLPEAPRTEGWQSRQQLFADIARADNLSVRQLVGRITAARGHWVVVGSATQVADQIEDWFRAGAADGFNVLPPTFPGGLEDFADLVIPELQRRGLFRTEYEGRTLRDHLGLARPTVQRAPGAQPLTATG</sequence>
<feature type="binding site" evidence="6">
    <location>
        <position position="101"/>
    </location>
    <ligand>
        <name>FMN</name>
        <dbReference type="ChEBI" id="CHEBI:58210"/>
    </ligand>
</feature>
<feature type="binding site" evidence="6">
    <location>
        <position position="225"/>
    </location>
    <ligand>
        <name>FMN</name>
        <dbReference type="ChEBI" id="CHEBI:58210"/>
    </ligand>
</feature>
<keyword evidence="2 6" id="KW-0288">FMN</keyword>
<dbReference type="Pfam" id="PF00296">
    <property type="entry name" value="Bac_luciferase"/>
    <property type="match status" value="1"/>
</dbReference>
<evidence type="ECO:0000313" key="9">
    <source>
        <dbReference type="Proteomes" id="UP000319897"/>
    </source>
</evidence>
<organism evidence="8 9">
    <name type="scientific">Sandaracinobacter neustonicus</name>
    <dbReference type="NCBI Taxonomy" id="1715348"/>
    <lineage>
        <taxon>Bacteria</taxon>
        <taxon>Pseudomonadati</taxon>
        <taxon>Pseudomonadota</taxon>
        <taxon>Alphaproteobacteria</taxon>
        <taxon>Sphingomonadales</taxon>
        <taxon>Sphingosinicellaceae</taxon>
        <taxon>Sandaracinobacter</taxon>
    </lineage>
</organism>
<dbReference type="RefSeq" id="WP_140926730.1">
    <property type="nucleotide sequence ID" value="NZ_VFSU01000011.1"/>
</dbReference>
<feature type="binding site" evidence="6">
    <location>
        <position position="151"/>
    </location>
    <ligand>
        <name>FMN</name>
        <dbReference type="ChEBI" id="CHEBI:58210"/>
    </ligand>
</feature>
<dbReference type="GO" id="GO:0004497">
    <property type="term" value="F:monooxygenase activity"/>
    <property type="evidence" value="ECO:0007669"/>
    <property type="project" value="UniProtKB-KW"/>
</dbReference>
<evidence type="ECO:0000256" key="6">
    <source>
        <dbReference type="PIRSR" id="PIRSR000337-1"/>
    </source>
</evidence>